<evidence type="ECO:0000259" key="1">
    <source>
        <dbReference type="SMART" id="SM00482"/>
    </source>
</evidence>
<feature type="domain" description="DNA-directed DNA polymerase family A palm" evidence="1">
    <location>
        <begin position="500"/>
        <end position="707"/>
    </location>
</feature>
<dbReference type="EMBL" id="LAZR01006973">
    <property type="protein sequence ID" value="KKM88322.1"/>
    <property type="molecule type" value="Genomic_DNA"/>
</dbReference>
<dbReference type="Gene3D" id="3.30.420.10">
    <property type="entry name" value="Ribonuclease H-like superfamily/Ribonuclease H"/>
    <property type="match status" value="1"/>
</dbReference>
<dbReference type="GO" id="GO:0003677">
    <property type="term" value="F:DNA binding"/>
    <property type="evidence" value="ECO:0007669"/>
    <property type="project" value="InterPro"/>
</dbReference>
<dbReference type="Pfam" id="PF00476">
    <property type="entry name" value="DNA_pol_A"/>
    <property type="match status" value="1"/>
</dbReference>
<reference evidence="2" key="1">
    <citation type="journal article" date="2015" name="Nature">
        <title>Complex archaea that bridge the gap between prokaryotes and eukaryotes.</title>
        <authorList>
            <person name="Spang A."/>
            <person name="Saw J.H."/>
            <person name="Jorgensen S.L."/>
            <person name="Zaremba-Niedzwiedzka K."/>
            <person name="Martijn J."/>
            <person name="Lind A.E."/>
            <person name="van Eijk R."/>
            <person name="Schleper C."/>
            <person name="Guy L."/>
            <person name="Ettema T.J."/>
        </authorList>
    </citation>
    <scope>NUCLEOTIDE SEQUENCE</scope>
</reference>
<organism evidence="2">
    <name type="scientific">marine sediment metagenome</name>
    <dbReference type="NCBI Taxonomy" id="412755"/>
    <lineage>
        <taxon>unclassified sequences</taxon>
        <taxon>metagenomes</taxon>
        <taxon>ecological metagenomes</taxon>
    </lineage>
</organism>
<dbReference type="InterPro" id="IPR043502">
    <property type="entry name" value="DNA/RNA_pol_sf"/>
</dbReference>
<dbReference type="InterPro" id="IPR001098">
    <property type="entry name" value="DNA-dir_DNA_pol_A_palm_dom"/>
</dbReference>
<dbReference type="PRINTS" id="PR00868">
    <property type="entry name" value="DNAPOLI"/>
</dbReference>
<proteinExistence type="predicted"/>
<dbReference type="SMART" id="SM00482">
    <property type="entry name" value="POLAc"/>
    <property type="match status" value="1"/>
</dbReference>
<comment type="caution">
    <text evidence="2">The sequence shown here is derived from an EMBL/GenBank/DDBJ whole genome shotgun (WGS) entry which is preliminary data.</text>
</comment>
<sequence length="743" mass="82548">MTDAPVVYVDLIGLTRQDLTTAAALIKALGIEGQSLKTHDERLVVLSELRGSAGITVYTGPFGAAFWMLASPEIKIRVEADGTDYTERTTSIEEWAFRAAGATEVHTRAMLKREKPPTKRAKDYGLWVRAAALKSEMLGLIDKNPRIRIHSPAPVEVLYAHGDQYRLLADIQNGSERTAEDWEWEKDTPGHPPVGLAVSTSTGNWYLPVQGSDYPYDKKHAEALRRVWAERLQYGPPVVLHNGRADLSKQYPGDPLHLSGRPIDDTSVMAYNAGDNDLHLKVLTRERLGRDPTDYPGELRDMPVELASRYAAAGDTRNTYDLYENLSAALAKREQVSVYEVMERPLVPVIASMEKGGTPIDPVRLDELRHDFGAMAEAMRSMMWARFHKDISKKDDIRALVLELTGYDPGSVSKDVLAKIPDRWMDSILAYRRLSHRKTAFLDKEYERWVEAGKPEDFRGYGYFNQAGNPNPDDPRSFKLAPRTGRLSSSGDFGNFMNQPLDIRDIFTAPEGCDFWSLDYKGIETHTAAAMSQDSEMMKVLLSGGDMHDDLVAHVLRLTGTEVGRPVAKRANFGAQNGGGADVVVKALALERNPVTYSVAKVIMDAHHSRYSGYHAWCASVIEEGKRNGGWAWTLWGRARYEPDVLSPDRRLAGHAGRALHTHIIQGTAADVLKLAMAWLVPTILKYGAHLALQVHDELCGWVPKGATKDFIIAMTAVMESIELPGLRLTVTGGLGKDWSEVH</sequence>
<dbReference type="Gene3D" id="3.30.70.370">
    <property type="match status" value="1"/>
</dbReference>
<accession>A0A0F9P4F0</accession>
<evidence type="ECO:0000313" key="2">
    <source>
        <dbReference type="EMBL" id="KKM88322.1"/>
    </source>
</evidence>
<dbReference type="SUPFAM" id="SSF53098">
    <property type="entry name" value="Ribonuclease H-like"/>
    <property type="match status" value="1"/>
</dbReference>
<dbReference type="InterPro" id="IPR012337">
    <property type="entry name" value="RNaseH-like_sf"/>
</dbReference>
<dbReference type="AlphaFoldDB" id="A0A0F9P4F0"/>
<dbReference type="InterPro" id="IPR036397">
    <property type="entry name" value="RNaseH_sf"/>
</dbReference>
<name>A0A0F9P4F0_9ZZZZ</name>
<dbReference type="PANTHER" id="PTHR10133:SF62">
    <property type="entry name" value="DNA POLYMERASE THETA"/>
    <property type="match status" value="1"/>
</dbReference>
<dbReference type="GO" id="GO:0003887">
    <property type="term" value="F:DNA-directed DNA polymerase activity"/>
    <property type="evidence" value="ECO:0007669"/>
    <property type="project" value="InterPro"/>
</dbReference>
<dbReference type="GO" id="GO:0006261">
    <property type="term" value="P:DNA-templated DNA replication"/>
    <property type="evidence" value="ECO:0007669"/>
    <property type="project" value="InterPro"/>
</dbReference>
<dbReference type="GO" id="GO:0006302">
    <property type="term" value="P:double-strand break repair"/>
    <property type="evidence" value="ECO:0007669"/>
    <property type="project" value="TreeGrafter"/>
</dbReference>
<dbReference type="PANTHER" id="PTHR10133">
    <property type="entry name" value="DNA POLYMERASE I"/>
    <property type="match status" value="1"/>
</dbReference>
<dbReference type="SUPFAM" id="SSF56672">
    <property type="entry name" value="DNA/RNA polymerases"/>
    <property type="match status" value="1"/>
</dbReference>
<protein>
    <recommendedName>
        <fullName evidence="1">DNA-directed DNA polymerase family A palm domain-containing protein</fullName>
    </recommendedName>
</protein>
<dbReference type="Gene3D" id="1.10.150.20">
    <property type="entry name" value="5' to 3' exonuclease, C-terminal subdomain"/>
    <property type="match status" value="1"/>
</dbReference>
<gene>
    <name evidence="2" type="ORF">LCGC14_1259920</name>
</gene>
<dbReference type="InterPro" id="IPR002298">
    <property type="entry name" value="DNA_polymerase_A"/>
</dbReference>